<comment type="caution">
    <text evidence="1">The sequence shown here is derived from an EMBL/GenBank/DDBJ whole genome shotgun (WGS) entry which is preliminary data.</text>
</comment>
<evidence type="ECO:0000313" key="2">
    <source>
        <dbReference type="Proteomes" id="UP001150904"/>
    </source>
</evidence>
<name>A0A9W9T0H2_9EURO</name>
<proteinExistence type="predicted"/>
<dbReference type="AlphaFoldDB" id="A0A9W9T0H2"/>
<dbReference type="Proteomes" id="UP001150904">
    <property type="component" value="Unassembled WGS sequence"/>
</dbReference>
<sequence length="79" mass="8734">MEDYLEFSGLMSAHLSVLASLLPRSPKRDPLHLHTAGNIIHSLGLPHLDTERPSVALHASCQYWHGNPGQLVAPTSWEQ</sequence>
<reference evidence="1" key="2">
    <citation type="journal article" date="2023" name="IMA Fungus">
        <title>Comparative genomic study of the Penicillium genus elucidates a diverse pangenome and 15 lateral gene transfer events.</title>
        <authorList>
            <person name="Petersen C."/>
            <person name="Sorensen T."/>
            <person name="Nielsen M.R."/>
            <person name="Sondergaard T.E."/>
            <person name="Sorensen J.L."/>
            <person name="Fitzpatrick D.A."/>
            <person name="Frisvad J.C."/>
            <person name="Nielsen K.L."/>
        </authorList>
    </citation>
    <scope>NUCLEOTIDE SEQUENCE</scope>
    <source>
        <strain evidence="1">IBT 15544</strain>
    </source>
</reference>
<reference evidence="1" key="1">
    <citation type="submission" date="2022-12" db="EMBL/GenBank/DDBJ databases">
        <authorList>
            <person name="Petersen C."/>
        </authorList>
    </citation>
    <scope>NUCLEOTIDE SEQUENCE</scope>
    <source>
        <strain evidence="1">IBT 15544</strain>
    </source>
</reference>
<keyword evidence="2" id="KW-1185">Reference proteome</keyword>
<evidence type="ECO:0000313" key="1">
    <source>
        <dbReference type="EMBL" id="KAJ5204485.1"/>
    </source>
</evidence>
<gene>
    <name evidence="1" type="ORF">N7498_005364</name>
</gene>
<dbReference type="RefSeq" id="XP_058308964.1">
    <property type="nucleotide sequence ID" value="XM_058452426.1"/>
</dbReference>
<accession>A0A9W9T0H2</accession>
<dbReference type="GeneID" id="83179727"/>
<protein>
    <submittedName>
        <fullName evidence="1">Uncharacterized protein</fullName>
    </submittedName>
</protein>
<dbReference type="EMBL" id="JAPQKR010000012">
    <property type="protein sequence ID" value="KAJ5204485.1"/>
    <property type="molecule type" value="Genomic_DNA"/>
</dbReference>
<organism evidence="1 2">
    <name type="scientific">Penicillium cinerascens</name>
    <dbReference type="NCBI Taxonomy" id="70096"/>
    <lineage>
        <taxon>Eukaryota</taxon>
        <taxon>Fungi</taxon>
        <taxon>Dikarya</taxon>
        <taxon>Ascomycota</taxon>
        <taxon>Pezizomycotina</taxon>
        <taxon>Eurotiomycetes</taxon>
        <taxon>Eurotiomycetidae</taxon>
        <taxon>Eurotiales</taxon>
        <taxon>Aspergillaceae</taxon>
        <taxon>Penicillium</taxon>
    </lineage>
</organism>